<evidence type="ECO:0000313" key="2">
    <source>
        <dbReference type="Proteomes" id="UP001214043"/>
    </source>
</evidence>
<dbReference type="AlphaFoldDB" id="A0AAE9ZDK8"/>
<name>A0AAE9ZDK8_9PROT</name>
<protein>
    <submittedName>
        <fullName evidence="1">Uncharacterized protein</fullName>
    </submittedName>
</protein>
<dbReference type="RefSeq" id="WP_274494998.1">
    <property type="nucleotide sequence ID" value="NZ_CP118166.1"/>
</dbReference>
<dbReference type="KEGG" id="hfl:PUV54_07505"/>
<proteinExistence type="predicted"/>
<evidence type="ECO:0000313" key="1">
    <source>
        <dbReference type="EMBL" id="WDI33039.1"/>
    </source>
</evidence>
<keyword evidence="2" id="KW-1185">Reference proteome</keyword>
<reference evidence="1" key="1">
    <citation type="submission" date="2023-02" db="EMBL/GenBank/DDBJ databases">
        <title>Genome sequence of Hyphococcus flavus.</title>
        <authorList>
            <person name="Rong J.-C."/>
            <person name="Zhao Q."/>
            <person name="Yi M."/>
            <person name="Wu J.-Y."/>
        </authorList>
    </citation>
    <scope>NUCLEOTIDE SEQUENCE</scope>
    <source>
        <strain evidence="1">MCCC 1K03223</strain>
    </source>
</reference>
<dbReference type="EMBL" id="CP118166">
    <property type="protein sequence ID" value="WDI33039.1"/>
    <property type="molecule type" value="Genomic_DNA"/>
</dbReference>
<organism evidence="1 2">
    <name type="scientific">Hyphococcus flavus</name>
    <dbReference type="NCBI Taxonomy" id="1866326"/>
    <lineage>
        <taxon>Bacteria</taxon>
        <taxon>Pseudomonadati</taxon>
        <taxon>Pseudomonadota</taxon>
        <taxon>Alphaproteobacteria</taxon>
        <taxon>Parvularculales</taxon>
        <taxon>Parvularculaceae</taxon>
        <taxon>Hyphococcus</taxon>
    </lineage>
</organism>
<sequence>MIAKTTISALKRMFYWSRNGERVAAVQMEYKAHALVLDSKVRNRGGEWRPGREEIPFARTAKNFGGARH</sequence>
<accession>A0AAE9ZDK8</accession>
<dbReference type="Proteomes" id="UP001214043">
    <property type="component" value="Chromosome"/>
</dbReference>
<gene>
    <name evidence="1" type="ORF">PUV54_07505</name>
</gene>